<gene>
    <name evidence="1" type="ORF">D5086_033865</name>
</gene>
<dbReference type="EMBL" id="RCHU02000019">
    <property type="protein sequence ID" value="KAL3565819.1"/>
    <property type="molecule type" value="Genomic_DNA"/>
</dbReference>
<dbReference type="Proteomes" id="UP000309997">
    <property type="component" value="Unassembled WGS sequence"/>
</dbReference>
<accession>A0ACC4AIN4</accession>
<sequence>MDFNLENPLTNSHELHFDTTPSLFLIESDHMPSKSYLKTLKEIDFDVSFRREAISSVLRVSCNFDPSLSYLAVNYLDRFLSSQGIPQSKPWVFKLLAVACVSLAAKMKEAEFHVTDIQGDGGFVFDPQTIQKMEVLILGALNWRMRSITPFSFISFFISLFKPKDPPLRQALKARACEIIFKAQNDINLLEFRPSLTAASALLYACHELFPMQFLCFRKAISICSYVNKENLLQCYNAMQETAMDGYKSQFDMVSSSDTPVNVLDRHFSSSESENTNGTVVMIPSNGSNKTWPEKDIKRRKISALFISLVHLSATLAATNNKDENERKDFEKKNGFIGEFAGGRFDVLKKFQSYRACRMNSLDATYYL</sequence>
<evidence type="ECO:0000313" key="1">
    <source>
        <dbReference type="EMBL" id="KAL3565819.1"/>
    </source>
</evidence>
<proteinExistence type="predicted"/>
<evidence type="ECO:0000313" key="2">
    <source>
        <dbReference type="Proteomes" id="UP000309997"/>
    </source>
</evidence>
<comment type="caution">
    <text evidence="1">The sequence shown here is derived from an EMBL/GenBank/DDBJ whole genome shotgun (WGS) entry which is preliminary data.</text>
</comment>
<reference evidence="1 2" key="1">
    <citation type="journal article" date="2024" name="Plant Biotechnol. J.">
        <title>Genome and CRISPR/Cas9 system of a widespread forest tree (Populus alba) in the world.</title>
        <authorList>
            <person name="Liu Y.J."/>
            <person name="Jiang P.F."/>
            <person name="Han X.M."/>
            <person name="Li X.Y."/>
            <person name="Wang H.M."/>
            <person name="Wang Y.J."/>
            <person name="Wang X.X."/>
            <person name="Zeng Q.Y."/>
        </authorList>
    </citation>
    <scope>NUCLEOTIDE SEQUENCE [LARGE SCALE GENOMIC DNA]</scope>
    <source>
        <strain evidence="2">cv. PAL-ZL1</strain>
    </source>
</reference>
<keyword evidence="2" id="KW-1185">Reference proteome</keyword>
<name>A0ACC4AIN4_POPAL</name>
<protein>
    <submittedName>
        <fullName evidence="1">Uncharacterized protein</fullName>
    </submittedName>
</protein>
<organism evidence="1 2">
    <name type="scientific">Populus alba</name>
    <name type="common">White poplar</name>
    <dbReference type="NCBI Taxonomy" id="43335"/>
    <lineage>
        <taxon>Eukaryota</taxon>
        <taxon>Viridiplantae</taxon>
        <taxon>Streptophyta</taxon>
        <taxon>Embryophyta</taxon>
        <taxon>Tracheophyta</taxon>
        <taxon>Spermatophyta</taxon>
        <taxon>Magnoliopsida</taxon>
        <taxon>eudicotyledons</taxon>
        <taxon>Gunneridae</taxon>
        <taxon>Pentapetalae</taxon>
        <taxon>rosids</taxon>
        <taxon>fabids</taxon>
        <taxon>Malpighiales</taxon>
        <taxon>Salicaceae</taxon>
        <taxon>Saliceae</taxon>
        <taxon>Populus</taxon>
    </lineage>
</organism>